<evidence type="ECO:0000313" key="2">
    <source>
        <dbReference type="Proteomes" id="UP001638806"/>
    </source>
</evidence>
<dbReference type="EMBL" id="JBGNUJ010000013">
    <property type="protein sequence ID" value="KAL3952296.1"/>
    <property type="molecule type" value="Genomic_DNA"/>
</dbReference>
<proteinExistence type="predicted"/>
<protein>
    <submittedName>
        <fullName evidence="1">Uncharacterized protein</fullName>
    </submittedName>
</protein>
<name>A0ACC4D7U8_PURLI</name>
<organism evidence="1 2">
    <name type="scientific">Purpureocillium lilacinum</name>
    <name type="common">Paecilomyces lilacinus</name>
    <dbReference type="NCBI Taxonomy" id="33203"/>
    <lineage>
        <taxon>Eukaryota</taxon>
        <taxon>Fungi</taxon>
        <taxon>Dikarya</taxon>
        <taxon>Ascomycota</taxon>
        <taxon>Pezizomycotina</taxon>
        <taxon>Sordariomycetes</taxon>
        <taxon>Hypocreomycetidae</taxon>
        <taxon>Hypocreales</taxon>
        <taxon>Ophiocordycipitaceae</taxon>
        <taxon>Purpureocillium</taxon>
    </lineage>
</organism>
<keyword evidence="2" id="KW-1185">Reference proteome</keyword>
<comment type="caution">
    <text evidence="1">The sequence shown here is derived from an EMBL/GenBank/DDBJ whole genome shotgun (WGS) entry which is preliminary data.</text>
</comment>
<gene>
    <name evidence="1" type="ORF">ACCO45_014013</name>
</gene>
<reference evidence="1" key="1">
    <citation type="submission" date="2024-12" db="EMBL/GenBank/DDBJ databases">
        <title>Comparative genomics and development of molecular markers within Purpureocillium lilacinum and among Purpureocillium species.</title>
        <authorList>
            <person name="Yeh Z.-Y."/>
            <person name="Ni N.-T."/>
            <person name="Lo P.-H."/>
            <person name="Mushyakhwo K."/>
            <person name="Lin C.-F."/>
            <person name="Nai Y.-S."/>
        </authorList>
    </citation>
    <scope>NUCLEOTIDE SEQUENCE</scope>
    <source>
        <strain evidence="1">NCHU-NPUST-175</strain>
    </source>
</reference>
<accession>A0ACC4D7U8</accession>
<dbReference type="Proteomes" id="UP001638806">
    <property type="component" value="Unassembled WGS sequence"/>
</dbReference>
<evidence type="ECO:0000313" key="1">
    <source>
        <dbReference type="EMBL" id="KAL3952296.1"/>
    </source>
</evidence>
<sequence length="103" mass="11153">MAWPGLVAAAAAAASAVPVVPERALSSSAPPESRDLTLLVGPVLSHSRQPRLRRFARATRPRRRHPDLPSRPPVPRPRPRSRPLGARVCPVDINRSEPSPVVL</sequence>